<evidence type="ECO:0000313" key="4">
    <source>
        <dbReference type="Proteomes" id="UP001107960"/>
    </source>
</evidence>
<accession>A0A9Q3UYB5</accession>
<evidence type="ECO:0000313" key="2">
    <source>
        <dbReference type="EMBL" id="MCC9036191.1"/>
    </source>
</evidence>
<reference evidence="3" key="2">
    <citation type="submission" date="2023-07" db="EMBL/GenBank/DDBJ databases">
        <title>Description of novel Chryseobacterium sp. strain C-2.</title>
        <authorList>
            <person name="Saticioglu I.B."/>
        </authorList>
    </citation>
    <scope>NUCLEOTIDE SEQUENCE [LARGE SCALE GENOMIC DNA]</scope>
    <source>
        <strain evidence="3">C-2</strain>
    </source>
</reference>
<evidence type="ECO:0000313" key="3">
    <source>
        <dbReference type="Proteomes" id="UP000603715"/>
    </source>
</evidence>
<comment type="caution">
    <text evidence="2">The sequence shown here is derived from an EMBL/GenBank/DDBJ whole genome shotgun (WGS) entry which is preliminary data.</text>
</comment>
<dbReference type="RefSeq" id="WP_191180555.1">
    <property type="nucleotide sequence ID" value="NZ_JACXXP010000025.1"/>
</dbReference>
<dbReference type="EMBL" id="JACXXP010000025">
    <property type="protein sequence ID" value="MBD3906131.1"/>
    <property type="molecule type" value="Genomic_DNA"/>
</dbReference>
<organism evidence="2 4">
    <name type="scientific">Chryseobacterium muglaense</name>
    <dbReference type="NCBI Taxonomy" id="2893752"/>
    <lineage>
        <taxon>Bacteria</taxon>
        <taxon>Pseudomonadati</taxon>
        <taxon>Bacteroidota</taxon>
        <taxon>Flavobacteriia</taxon>
        <taxon>Flavobacteriales</taxon>
        <taxon>Weeksellaceae</taxon>
        <taxon>Chryseobacterium group</taxon>
        <taxon>Chryseobacterium</taxon>
    </lineage>
</organism>
<dbReference type="EMBL" id="JAJJML010000001">
    <property type="protein sequence ID" value="MCC9036191.1"/>
    <property type="molecule type" value="Genomic_DNA"/>
</dbReference>
<dbReference type="Proteomes" id="UP001107960">
    <property type="component" value="Unassembled WGS sequence"/>
</dbReference>
<evidence type="ECO:0000313" key="1">
    <source>
        <dbReference type="EMBL" id="MBD3906131.1"/>
    </source>
</evidence>
<reference evidence="2" key="1">
    <citation type="submission" date="2021-11" db="EMBL/GenBank/DDBJ databases">
        <title>Description of novel Chryseobacterium species.</title>
        <authorList>
            <person name="Saticioglu I.B."/>
            <person name="Ay H."/>
            <person name="Altun S."/>
            <person name="Duman M."/>
        </authorList>
    </citation>
    <scope>NUCLEOTIDE SEQUENCE</scope>
    <source>
        <strain evidence="2">C-39</strain>
    </source>
</reference>
<keyword evidence="3" id="KW-1185">Reference proteome</keyword>
<proteinExistence type="predicted"/>
<name>A0A9Q3UYB5_9FLAO</name>
<sequence length="387" mass="45609">MNYATQHHIGNYQHTRTETTTAIAPTVVRVRQLATKTKRCKPSAERQAEIRTDSNATNGILKCTFLPKLKTAQSVQACQKTERDFYNSLSKLAEHYSIEPMQTKDFEFPYNITLAMWDMETKVKHTNINWDSFKLVQDSKKIYFTSEERYNTGTTLYYIPIAPLYRMLKDPKRKKTAQLLISVCSYLYHIADVPYYRQEESYLYWLYEMMNDWVEQDEETDETETYRSELRNTEYIGDKIEQKLFNRSNLKVFEQRLNRFKSVDMFDRECHKVSCNAFALITEYPNASIFRNAPLSEQDPYDDYENEAIGMEKYISFIADTKGWLYGSLSDTINNEFNEYGAMEEPTISKRFDGSEIPTTNLDFENRLFALLDDLCTILDDYKTTEK</sequence>
<gene>
    <name evidence="1" type="ORF">IEW27_16210</name>
    <name evidence="2" type="ORF">LNP80_18380</name>
</gene>
<dbReference type="Proteomes" id="UP000603715">
    <property type="component" value="Unassembled WGS sequence"/>
</dbReference>
<protein>
    <submittedName>
        <fullName evidence="2">Uncharacterized protein</fullName>
    </submittedName>
</protein>
<dbReference type="AlphaFoldDB" id="A0A9Q3UYB5"/>
<reference evidence="1" key="3">
    <citation type="submission" date="2024-05" db="EMBL/GenBank/DDBJ databases">
        <title>Description of novel Chryseobacterium sp. strain C-2.</title>
        <authorList>
            <person name="Saticioglu I.B."/>
        </authorList>
    </citation>
    <scope>NUCLEOTIDE SEQUENCE</scope>
    <source>
        <strain evidence="1">C-2</strain>
    </source>
</reference>